<dbReference type="SUPFAM" id="SSF48264">
    <property type="entry name" value="Cytochrome P450"/>
    <property type="match status" value="1"/>
</dbReference>
<dbReference type="PANTHER" id="PTHR24286:SF349">
    <property type="entry name" value="CYTOCHROME P450 716A1-RELATED"/>
    <property type="match status" value="1"/>
</dbReference>
<dbReference type="InterPro" id="IPR036396">
    <property type="entry name" value="Cyt_P450_sf"/>
</dbReference>
<comment type="subcellular location">
    <subcellularLocation>
        <location evidence="2">Membrane</location>
        <topology evidence="2">Single-pass membrane protein</topology>
    </subcellularLocation>
</comment>
<dbReference type="GO" id="GO:0020037">
    <property type="term" value="F:heme binding"/>
    <property type="evidence" value="ECO:0007669"/>
    <property type="project" value="InterPro"/>
</dbReference>
<comment type="similarity">
    <text evidence="3 13">Belongs to the cytochrome P450 family.</text>
</comment>
<dbReference type="Pfam" id="PF00067">
    <property type="entry name" value="p450"/>
    <property type="match status" value="1"/>
</dbReference>
<keyword evidence="14" id="KW-1185">Reference proteome</keyword>
<evidence type="ECO:0000256" key="12">
    <source>
        <dbReference type="PIRSR" id="PIRSR602401-1"/>
    </source>
</evidence>
<keyword evidence="10 13" id="KW-0503">Monooxygenase</keyword>
<evidence type="ECO:0000256" key="2">
    <source>
        <dbReference type="ARBA" id="ARBA00004167"/>
    </source>
</evidence>
<reference evidence="15" key="2">
    <citation type="submission" date="2025-08" db="UniProtKB">
        <authorList>
            <consortium name="RefSeq"/>
        </authorList>
    </citation>
    <scope>IDENTIFICATION</scope>
    <source>
        <tissue evidence="15">Whole plant</tissue>
    </source>
</reference>
<evidence type="ECO:0000313" key="14">
    <source>
        <dbReference type="Proteomes" id="UP000515211"/>
    </source>
</evidence>
<dbReference type="OrthoDB" id="1372046at2759"/>
<evidence type="ECO:0000256" key="13">
    <source>
        <dbReference type="RuleBase" id="RU000461"/>
    </source>
</evidence>
<protein>
    <submittedName>
        <fullName evidence="15">Beta-amyrin 28-monooxygenase</fullName>
    </submittedName>
</protein>
<dbReference type="PROSITE" id="PS00086">
    <property type="entry name" value="CYTOCHROME_P450"/>
    <property type="match status" value="1"/>
</dbReference>
<dbReference type="GO" id="GO:0016020">
    <property type="term" value="C:membrane"/>
    <property type="evidence" value="ECO:0007669"/>
    <property type="project" value="UniProtKB-SubCell"/>
</dbReference>
<sequence length="486" mass="55704">MYLIIMNILLWVCYLSLFLFLFLVFRHVFPFIAPKLPPGTMGYPIMGETLEFLSTGWKGQPEKFVFDRTAKYSSELFKTSLLGEPTVVMGGAEGNKLLFSNENKLVRLWMPDNVHKLFPSSFHDTSSNGDAAKKVRSMLPQFIKPQALQRYVSVVDSMAHTHFASLWEHNFQVSVYPLVKRYTLLLSYRLLVSIEDEKHVTKLAKHFKHVGAGLISLPIDFPGTNFNKAIKASKSIRKDLIGIIRQRKVDLSEGNASPTQDILSHMLFMCGNNKNGDYMIDEWLIADQMLGLLFGSYDTVSSTCTLIVKYLAEFPHIYDRVYQEQMEIGKSKLEGDLLNWNDINKMRYSWNVACEAMRMTPIAPGGFREALHDFTFNGFSIPKGWKLFWSANSTHKSAKYFPEPEKFDPSRFEGSGPAPYTFVPFGGGPRMCPGNEYARLVIMVFLHNLVKRFKWQMLIPHEKIVMDPFPMPTNSLPVRLYPHNPY</sequence>
<evidence type="ECO:0000256" key="11">
    <source>
        <dbReference type="ARBA" id="ARBA00023136"/>
    </source>
</evidence>
<evidence type="ECO:0000256" key="3">
    <source>
        <dbReference type="ARBA" id="ARBA00010617"/>
    </source>
</evidence>
<dbReference type="AlphaFoldDB" id="A0A6P4B5L5"/>
<keyword evidence="4 12" id="KW-0349">Heme</keyword>
<dbReference type="InterPro" id="IPR002401">
    <property type="entry name" value="Cyt_P450_E_grp-I"/>
</dbReference>
<dbReference type="InterPro" id="IPR001128">
    <property type="entry name" value="Cyt_P450"/>
</dbReference>
<dbReference type="InterPro" id="IPR017972">
    <property type="entry name" value="Cyt_P450_CS"/>
</dbReference>
<comment type="cofactor">
    <cofactor evidence="1 12">
        <name>heme</name>
        <dbReference type="ChEBI" id="CHEBI:30413"/>
    </cofactor>
</comment>
<accession>A0A6P4B5L5</accession>
<dbReference type="KEGG" id="adu:107460466"/>
<dbReference type="PRINTS" id="PR00463">
    <property type="entry name" value="EP450I"/>
</dbReference>
<proteinExistence type="inferred from homology"/>
<evidence type="ECO:0000256" key="10">
    <source>
        <dbReference type="ARBA" id="ARBA00023033"/>
    </source>
</evidence>
<dbReference type="PRINTS" id="PR00385">
    <property type="entry name" value="P450"/>
</dbReference>
<evidence type="ECO:0000256" key="9">
    <source>
        <dbReference type="ARBA" id="ARBA00023004"/>
    </source>
</evidence>
<gene>
    <name evidence="15" type="primary">LOC107460466</name>
</gene>
<dbReference type="GO" id="GO:0016125">
    <property type="term" value="P:sterol metabolic process"/>
    <property type="evidence" value="ECO:0007669"/>
    <property type="project" value="TreeGrafter"/>
</dbReference>
<evidence type="ECO:0000256" key="1">
    <source>
        <dbReference type="ARBA" id="ARBA00001971"/>
    </source>
</evidence>
<dbReference type="FunFam" id="1.10.630.10:FF:000022">
    <property type="entry name" value="Taxadiene 5-alpha hydroxylase"/>
    <property type="match status" value="1"/>
</dbReference>
<dbReference type="GO" id="GO:0016705">
    <property type="term" value="F:oxidoreductase activity, acting on paired donors, with incorporation or reduction of molecular oxygen"/>
    <property type="evidence" value="ECO:0007669"/>
    <property type="project" value="InterPro"/>
</dbReference>
<dbReference type="Gene3D" id="1.10.630.10">
    <property type="entry name" value="Cytochrome P450"/>
    <property type="match status" value="1"/>
</dbReference>
<dbReference type="CDD" id="cd11043">
    <property type="entry name" value="CYP90-like"/>
    <property type="match status" value="1"/>
</dbReference>
<evidence type="ECO:0000256" key="7">
    <source>
        <dbReference type="ARBA" id="ARBA00022989"/>
    </source>
</evidence>
<evidence type="ECO:0000313" key="15">
    <source>
        <dbReference type="RefSeq" id="XP_015934315.1"/>
    </source>
</evidence>
<dbReference type="PANTHER" id="PTHR24286">
    <property type="entry name" value="CYTOCHROME P450 26"/>
    <property type="match status" value="1"/>
</dbReference>
<dbReference type="GO" id="GO:0004497">
    <property type="term" value="F:monooxygenase activity"/>
    <property type="evidence" value="ECO:0007669"/>
    <property type="project" value="UniProtKB-KW"/>
</dbReference>
<dbReference type="GeneID" id="107460466"/>
<keyword evidence="7" id="KW-1133">Transmembrane helix</keyword>
<keyword evidence="9 12" id="KW-0408">Iron</keyword>
<dbReference type="RefSeq" id="XP_015934315.1">
    <property type="nucleotide sequence ID" value="XM_016078829.3"/>
</dbReference>
<evidence type="ECO:0000256" key="4">
    <source>
        <dbReference type="ARBA" id="ARBA00022617"/>
    </source>
</evidence>
<organism evidence="14 15">
    <name type="scientific">Arachis duranensis</name>
    <name type="common">Wild peanut</name>
    <dbReference type="NCBI Taxonomy" id="130453"/>
    <lineage>
        <taxon>Eukaryota</taxon>
        <taxon>Viridiplantae</taxon>
        <taxon>Streptophyta</taxon>
        <taxon>Embryophyta</taxon>
        <taxon>Tracheophyta</taxon>
        <taxon>Spermatophyta</taxon>
        <taxon>Magnoliopsida</taxon>
        <taxon>eudicotyledons</taxon>
        <taxon>Gunneridae</taxon>
        <taxon>Pentapetalae</taxon>
        <taxon>rosids</taxon>
        <taxon>fabids</taxon>
        <taxon>Fabales</taxon>
        <taxon>Fabaceae</taxon>
        <taxon>Papilionoideae</taxon>
        <taxon>50 kb inversion clade</taxon>
        <taxon>dalbergioids sensu lato</taxon>
        <taxon>Dalbergieae</taxon>
        <taxon>Pterocarpus clade</taxon>
        <taxon>Arachis</taxon>
    </lineage>
</organism>
<reference evidence="14" key="1">
    <citation type="journal article" date="2016" name="Nat. Genet.">
        <title>The genome sequences of Arachis duranensis and Arachis ipaensis, the diploid ancestors of cultivated peanut.</title>
        <authorList>
            <person name="Bertioli D.J."/>
            <person name="Cannon S.B."/>
            <person name="Froenicke L."/>
            <person name="Huang G."/>
            <person name="Farmer A.D."/>
            <person name="Cannon E.K."/>
            <person name="Liu X."/>
            <person name="Gao D."/>
            <person name="Clevenger J."/>
            <person name="Dash S."/>
            <person name="Ren L."/>
            <person name="Moretzsohn M.C."/>
            <person name="Shirasawa K."/>
            <person name="Huang W."/>
            <person name="Vidigal B."/>
            <person name="Abernathy B."/>
            <person name="Chu Y."/>
            <person name="Niederhuth C.E."/>
            <person name="Umale P."/>
            <person name="Araujo A.C."/>
            <person name="Kozik A."/>
            <person name="Kim K.D."/>
            <person name="Burow M.D."/>
            <person name="Varshney R.K."/>
            <person name="Wang X."/>
            <person name="Zhang X."/>
            <person name="Barkley N."/>
            <person name="Guimaraes P.M."/>
            <person name="Isobe S."/>
            <person name="Guo B."/>
            <person name="Liao B."/>
            <person name="Stalker H.T."/>
            <person name="Schmitz R.J."/>
            <person name="Scheffler B.E."/>
            <person name="Leal-Bertioli S.C."/>
            <person name="Xun X."/>
            <person name="Jackson S.A."/>
            <person name="Michelmore R."/>
            <person name="Ozias-Akins P."/>
        </authorList>
    </citation>
    <scope>NUCLEOTIDE SEQUENCE [LARGE SCALE GENOMIC DNA]</scope>
    <source>
        <strain evidence="14">cv. V14167</strain>
    </source>
</reference>
<keyword evidence="8 13" id="KW-0560">Oxidoreductase</keyword>
<evidence type="ECO:0000256" key="5">
    <source>
        <dbReference type="ARBA" id="ARBA00022692"/>
    </source>
</evidence>
<keyword evidence="6 12" id="KW-0479">Metal-binding</keyword>
<dbReference type="GO" id="GO:0005506">
    <property type="term" value="F:iron ion binding"/>
    <property type="evidence" value="ECO:0007669"/>
    <property type="project" value="InterPro"/>
</dbReference>
<keyword evidence="11" id="KW-0472">Membrane</keyword>
<keyword evidence="5" id="KW-0812">Transmembrane</keyword>
<feature type="binding site" description="axial binding residue" evidence="12">
    <location>
        <position position="432"/>
    </location>
    <ligand>
        <name>heme</name>
        <dbReference type="ChEBI" id="CHEBI:30413"/>
    </ligand>
    <ligandPart>
        <name>Fe</name>
        <dbReference type="ChEBI" id="CHEBI:18248"/>
    </ligandPart>
</feature>
<evidence type="ECO:0000256" key="8">
    <source>
        <dbReference type="ARBA" id="ARBA00023002"/>
    </source>
</evidence>
<dbReference type="Proteomes" id="UP000515211">
    <property type="component" value="Chromosome 1"/>
</dbReference>
<name>A0A6P4B5L5_ARADU</name>
<evidence type="ECO:0000256" key="6">
    <source>
        <dbReference type="ARBA" id="ARBA00022723"/>
    </source>
</evidence>